<comment type="caution">
    <text evidence="1">The sequence shown here is derived from an EMBL/GenBank/DDBJ whole genome shotgun (WGS) entry which is preliminary data.</text>
</comment>
<keyword evidence="2" id="KW-1185">Reference proteome</keyword>
<dbReference type="Proteomes" id="UP001143910">
    <property type="component" value="Unassembled WGS sequence"/>
</dbReference>
<evidence type="ECO:0000313" key="1">
    <source>
        <dbReference type="EMBL" id="KAJ2975713.1"/>
    </source>
</evidence>
<protein>
    <submittedName>
        <fullName evidence="1">Uncharacterized protein</fullName>
    </submittedName>
</protein>
<dbReference type="EMBL" id="JANJQO010000673">
    <property type="protein sequence ID" value="KAJ2975713.1"/>
    <property type="molecule type" value="Genomic_DNA"/>
</dbReference>
<evidence type="ECO:0000313" key="2">
    <source>
        <dbReference type="Proteomes" id="UP001143910"/>
    </source>
</evidence>
<gene>
    <name evidence="1" type="ORF">NQ176_g5371</name>
</gene>
<name>A0ACC1NAA5_9HYPO</name>
<sequence length="752" mass="84845">MADETTQNRFASAHAANNAQSVGEISELRLPSISQRPFRKTMQLKYVSPRLKRDKKELQRNRMRELEKYRQWGYIRHQYPKSDLAAVQKEFNWWKSKMDLIGRSSKATAAVDNDQGRWLYELGDTSAMRKAWEAKSIDERRDQWAKSMLATLRWCPSKASMLLEATLDPLPPGYAIHDVLRFIAQNLRLDSIRNRRSRSAMADEVLATLAKILDGVPKGHVPFSQSTFGLFAQKLPAEQTLDLYDLLRRLEYNLHKNTLLHFAGKLAGEPAHKTAAYEILKAMVESGATLNDAASGSTVTTLLHCKAVTDGWSQQVESFSAKDALELFMEHGYTPNTITLTAVLDSLCQHGRVDEAIRLALLFAESGVALDAKTWTTVFAGAKASLSVENVTKALLVAKVTPASFESVLSNALHAIFYFADMETRSQKLKRPWSVPMFRPMLKIYAKKFELKSLQWWLPDSLPLMLGDEGVDAVTDDKFRDPRNRDWDFARTILPVVDQLFSAGADSGEKKLQPNSTADGVMLRAYIRSLSQPRDILAFYKFFRSRLEERSKYPTLLLQNQGAMIHDAFIMAMLEHKELWREALKVFGDMLKDSLIAKSPTILEEAPSPQIAESGDEIVDPGTAGDKLLAVPNGQMVPAHPQPTVFTLTILLQGLLYQGEAALADQMMQVMREFDIEPNVVTWNTLIRHHAMAQNTRLTVTLLQDMEAAGLKPDMHTYNAFNKLRDQDKALQMMQSIVDQNHRSIVAGDQLY</sequence>
<accession>A0ACC1NAA5</accession>
<reference evidence="1" key="1">
    <citation type="submission" date="2022-08" db="EMBL/GenBank/DDBJ databases">
        <title>Genome Sequence of Lecanicillium fungicola.</title>
        <authorList>
            <person name="Buettner E."/>
        </authorList>
    </citation>
    <scope>NUCLEOTIDE SEQUENCE</scope>
    <source>
        <strain evidence="1">Babe33</strain>
    </source>
</reference>
<proteinExistence type="predicted"/>
<organism evidence="1 2">
    <name type="scientific">Zarea fungicola</name>
    <dbReference type="NCBI Taxonomy" id="93591"/>
    <lineage>
        <taxon>Eukaryota</taxon>
        <taxon>Fungi</taxon>
        <taxon>Dikarya</taxon>
        <taxon>Ascomycota</taxon>
        <taxon>Pezizomycotina</taxon>
        <taxon>Sordariomycetes</taxon>
        <taxon>Hypocreomycetidae</taxon>
        <taxon>Hypocreales</taxon>
        <taxon>Cordycipitaceae</taxon>
        <taxon>Zarea</taxon>
    </lineage>
</organism>